<evidence type="ECO:0000313" key="4">
    <source>
        <dbReference type="Proteomes" id="UP001430584"/>
    </source>
</evidence>
<proteinExistence type="predicted"/>
<keyword evidence="4" id="KW-1185">Reference proteome</keyword>
<protein>
    <submittedName>
        <fullName evidence="3">Uncharacterized protein</fullName>
    </submittedName>
</protein>
<dbReference type="RefSeq" id="XP_066630063.1">
    <property type="nucleotide sequence ID" value="XM_066779259.1"/>
</dbReference>
<gene>
    <name evidence="3" type="ORF">SLS55_007844</name>
</gene>
<comment type="caution">
    <text evidence="3">The sequence shown here is derived from an EMBL/GenBank/DDBJ whole genome shotgun (WGS) entry which is preliminary data.</text>
</comment>
<reference evidence="3 4" key="1">
    <citation type="submission" date="2024-02" db="EMBL/GenBank/DDBJ databases">
        <title>De novo assembly and annotation of 12 fungi associated with fruit tree decline syndrome in Ontario, Canada.</title>
        <authorList>
            <person name="Sulman M."/>
            <person name="Ellouze W."/>
            <person name="Ilyukhin E."/>
        </authorList>
    </citation>
    <scope>NUCLEOTIDE SEQUENCE [LARGE SCALE GENOMIC DNA]</scope>
    <source>
        <strain evidence="3 4">FDS-637</strain>
    </source>
</reference>
<evidence type="ECO:0000313" key="3">
    <source>
        <dbReference type="EMBL" id="KAL0257034.1"/>
    </source>
</evidence>
<dbReference type="EMBL" id="JAJVCZ030000008">
    <property type="protein sequence ID" value="KAL0257034.1"/>
    <property type="molecule type" value="Genomic_DNA"/>
</dbReference>
<dbReference type="Proteomes" id="UP001430584">
    <property type="component" value="Unassembled WGS sequence"/>
</dbReference>
<feature type="coiled-coil region" evidence="1">
    <location>
        <begin position="447"/>
        <end position="491"/>
    </location>
</feature>
<evidence type="ECO:0000256" key="1">
    <source>
        <dbReference type="SAM" id="Coils"/>
    </source>
</evidence>
<feature type="compositionally biased region" description="Polar residues" evidence="2">
    <location>
        <begin position="88"/>
        <end position="99"/>
    </location>
</feature>
<keyword evidence="1" id="KW-0175">Coiled coil</keyword>
<sequence>MIAFTRCGSTRETRAQRESAAGQCSAESRRERTNDEDVIELLVRELSRTEASGNAPCIRNPPVPIFEEVLHHDARAQAEQPPPKPTTAGASNIRANAGSNAPLITDDPSSSQDAHAWDIVDNMSGSDDSEDADRATSSLFFAVNTRNSNLKFKVVREHRRLKARGGHSVTKILRLLKALHFFHQLTFLLSTPPSLENPSSLGAPPSQLESKAPLEPSFAVNFDIQSPKTKMSSTTFHSSSPVGMSFKEKKALLDDNAKMTITWTNKDTMQPIVLNDVPKAIFMAFCPAVKRHVQMSPRGSTKKYDFGMISNLAPAAVQYLIGAMVASCKTPGVGAMPPAFPDDKNVDHRVKCLAAVKKLDVAPFVQHAWRNAAMDAISVAGRVTFQEFSYIHVAFAGEESKTEEPALLRHAVNSAIYAELTNEVEHPETVAINRYVYGSQPALALMKKDLETQMEKKLTNRKEMELKRAAKEKAKRDYLEREQRKEAAKLRQQAYWAEKEEKLRKARNGERALTDLEVRAMGTYSGPTIATISNKLR</sequence>
<evidence type="ECO:0000256" key="2">
    <source>
        <dbReference type="SAM" id="MobiDB-lite"/>
    </source>
</evidence>
<organism evidence="3 4">
    <name type="scientific">Diplodia seriata</name>
    <dbReference type="NCBI Taxonomy" id="420778"/>
    <lineage>
        <taxon>Eukaryota</taxon>
        <taxon>Fungi</taxon>
        <taxon>Dikarya</taxon>
        <taxon>Ascomycota</taxon>
        <taxon>Pezizomycotina</taxon>
        <taxon>Dothideomycetes</taxon>
        <taxon>Dothideomycetes incertae sedis</taxon>
        <taxon>Botryosphaeriales</taxon>
        <taxon>Botryosphaeriaceae</taxon>
        <taxon>Diplodia</taxon>
    </lineage>
</organism>
<name>A0ABR3CC44_9PEZI</name>
<accession>A0ABR3CC44</accession>
<dbReference type="GeneID" id="92011929"/>
<feature type="region of interest" description="Disordered" evidence="2">
    <location>
        <begin position="1"/>
        <end position="34"/>
    </location>
</feature>
<feature type="region of interest" description="Disordered" evidence="2">
    <location>
        <begin position="75"/>
        <end position="113"/>
    </location>
</feature>